<dbReference type="InterPro" id="IPR019775">
    <property type="entry name" value="WD40_repeat_CS"/>
</dbReference>
<name>A0A9P6JZR1_9FUNG</name>
<feature type="compositionally biased region" description="Low complexity" evidence="4">
    <location>
        <begin position="1"/>
        <end position="10"/>
    </location>
</feature>
<keyword evidence="1 3" id="KW-0853">WD repeat</keyword>
<dbReference type="SMART" id="SM00320">
    <property type="entry name" value="WD40"/>
    <property type="match status" value="4"/>
</dbReference>
<feature type="region of interest" description="Disordered" evidence="4">
    <location>
        <begin position="1"/>
        <end position="33"/>
    </location>
</feature>
<feature type="region of interest" description="Disordered" evidence="4">
    <location>
        <begin position="1057"/>
        <end position="1076"/>
    </location>
</feature>
<dbReference type="CDD" id="cd00200">
    <property type="entry name" value="WD40"/>
    <property type="match status" value="1"/>
</dbReference>
<gene>
    <name evidence="7" type="ORF">EC957_005192</name>
</gene>
<feature type="domain" description="Arm-like repeat" evidence="6">
    <location>
        <begin position="273"/>
        <end position="609"/>
    </location>
</feature>
<dbReference type="InterPro" id="IPR056251">
    <property type="entry name" value="Arm_rpt_dom"/>
</dbReference>
<dbReference type="Pfam" id="PF00400">
    <property type="entry name" value="WD40"/>
    <property type="match status" value="3"/>
</dbReference>
<evidence type="ECO:0000256" key="1">
    <source>
        <dbReference type="ARBA" id="ARBA00022574"/>
    </source>
</evidence>
<dbReference type="PROSITE" id="PS50082">
    <property type="entry name" value="WD_REPEATS_2"/>
    <property type="match status" value="3"/>
</dbReference>
<dbReference type="GO" id="GO:1990234">
    <property type="term" value="C:transferase complex"/>
    <property type="evidence" value="ECO:0007669"/>
    <property type="project" value="UniProtKB-ARBA"/>
</dbReference>
<dbReference type="Pfam" id="PF00805">
    <property type="entry name" value="Pentapeptide"/>
    <property type="match status" value="1"/>
</dbReference>
<dbReference type="InterPro" id="IPR036322">
    <property type="entry name" value="WD40_repeat_dom_sf"/>
</dbReference>
<dbReference type="PANTHER" id="PTHR22847">
    <property type="entry name" value="WD40 REPEAT PROTEIN"/>
    <property type="match status" value="1"/>
</dbReference>
<dbReference type="InterPro" id="IPR001680">
    <property type="entry name" value="WD40_rpt"/>
</dbReference>
<proteinExistence type="predicted"/>
<dbReference type="SUPFAM" id="SSF52540">
    <property type="entry name" value="P-loop containing nucleoside triphosphate hydrolases"/>
    <property type="match status" value="1"/>
</dbReference>
<dbReference type="SUPFAM" id="SSF50978">
    <property type="entry name" value="WD40 repeat-like"/>
    <property type="match status" value="1"/>
</dbReference>
<feature type="repeat" description="WD" evidence="3">
    <location>
        <begin position="1326"/>
        <end position="1356"/>
    </location>
</feature>
<dbReference type="Proteomes" id="UP000723463">
    <property type="component" value="Unassembled WGS sequence"/>
</dbReference>
<evidence type="ECO:0008006" key="9">
    <source>
        <dbReference type="Google" id="ProtNLM"/>
    </source>
</evidence>
<feature type="compositionally biased region" description="Pro residues" evidence="4">
    <location>
        <begin position="11"/>
        <end position="24"/>
    </location>
</feature>
<sequence length="1369" mass="151904">MSSSSSQGNSPSPPPAPSSTPPGHPEITVDGHRVLPQLESTATLGRASSKSSDIPTIAQGLSTIQPGSANLLNPVGRRTARDVSADVDHGPSDISDARSISSGRSSKSGFRNRLSRFFKGDPKVKETVPTSVASSALVTLVGTEGRVQSAEPDCDAVPVSLGLHSPAQSAEMSSTPLIVPTTQPPPSPAASGTLRVDIFPENVIKPIYKTNLPKPRARVDMTPQLVYCCSLLSKAQEPLQPNSDSNVSQDSPLDDKEKEWVQLIDLVLQERYQWLVEQMVRAFADNPLKASDVVTEIVLVGPILDRGIYRSLLSCFISNFEQSTTLDVTLLQGLVQLVECASSGYLVDDDLVRIANVLSKELSITHIGTSDHPLQLTLSLARVLDVMVAGKVKDLNRERDHQPMLQLLDGLKNSDNVVQKYEATYAYQALQYAPDDETPLQVLWRYAKVAAAGAGAVSSVIKLDPEGLLKGIESLQEIGAAAVEAVSTGIEVVEALRVGADGTIRASENKFDFMKKRSWYLALQGTALFIRQGRLSDFNLVVSQAPCRNNANFQWGICRQVGEIAVDPLWDVPVRQQAVDFLGELYRSDSDWKPHVSVKRWIFTILIQISELSDVSIKNRAVALLLNLKKDDTTEFLCSFPLSRSLPLPSTSPLLAKVQEIPKLEYDLHVLRLMRIDDYKQAVYIDPMAKLSLQDTDDNLFPLMDKARDFLAGDTQVMLILGDSGAGKSTFNRHLEHELWQEYKAGGRIPLFINLPSLERPQKDLVGEQLKTHNFLEDQIRELKMHRQFMLICDGYDESQLTSNLHTTNLFNQDGQWSVKLLITCRTQYLGLDYRSRFEPKAVDRYTRAASDLFQQAVIAPFTREQIEDYVEHYVPLEPRTWVKEDYMDKLEAIPNLMDLVRNPFLLTLSLEALPTVVQGKADLSRLRVTRAELYDTFVWHWMAVNKRRLEDQRLDRENQVAFEELLEDGFEQSGVKFQQDLAAAIFVHQDGRPIVDYINKHDKPSWKAAFFSMDSETSLLRGASLLSRAGTQYRFVHRSVLEYFFSCTISGPTKEHDEFDPPVQSDTSVASPTISTHPLSQRNLVVEPSIIQFLAERVQLDSGFKGELLAIIEQSKTDEQVAQAAANAITILVKARVRFNGADLRGIRVPGADMSGGEFDSAQLQEADLRGVNLTKSWIRQANFTKAQMEGVQFGELPYLEEDEFVLSCAYSPDGTSFAACLYGGSINMYGTSTWETTHIFEGHRGSINSIAYSPTSPQLLSGGEDKTVRLWDCKSGSCIFVLEGHTEYVLTVAFSPSGKQVASAGWDETVRLWDVQTGANLFNLTGHTGEIRNISYSPDGHAVASVGEDEMIRLDRQEKSGRVKMGI</sequence>
<dbReference type="PROSITE" id="PS00675">
    <property type="entry name" value="SIGMA54_INTERACT_1"/>
    <property type="match status" value="1"/>
</dbReference>
<reference evidence="7" key="1">
    <citation type="journal article" date="2020" name="Fungal Divers.">
        <title>Resolving the Mortierellaceae phylogeny through synthesis of multi-gene phylogenetics and phylogenomics.</title>
        <authorList>
            <person name="Vandepol N."/>
            <person name="Liber J."/>
            <person name="Desiro A."/>
            <person name="Na H."/>
            <person name="Kennedy M."/>
            <person name="Barry K."/>
            <person name="Grigoriev I.V."/>
            <person name="Miller A.N."/>
            <person name="O'Donnell K."/>
            <person name="Stajich J.E."/>
            <person name="Bonito G."/>
        </authorList>
    </citation>
    <scope>NUCLEOTIDE SEQUENCE</scope>
    <source>
        <strain evidence="7">NRRL 2591</strain>
    </source>
</reference>
<dbReference type="EMBL" id="JAAAXW010000237">
    <property type="protein sequence ID" value="KAF9539606.1"/>
    <property type="molecule type" value="Genomic_DNA"/>
</dbReference>
<dbReference type="InterPro" id="IPR027417">
    <property type="entry name" value="P-loop_NTPase"/>
</dbReference>
<feature type="repeat" description="WD" evidence="3">
    <location>
        <begin position="1242"/>
        <end position="1283"/>
    </location>
</feature>
<comment type="caution">
    <text evidence="7">The sequence shown here is derived from an EMBL/GenBank/DDBJ whole genome shotgun (WGS) entry which is preliminary data.</text>
</comment>
<feature type="repeat" description="WD" evidence="3">
    <location>
        <begin position="1284"/>
        <end position="1325"/>
    </location>
</feature>
<evidence type="ECO:0000256" key="2">
    <source>
        <dbReference type="ARBA" id="ARBA00022737"/>
    </source>
</evidence>
<evidence type="ECO:0000259" key="5">
    <source>
        <dbReference type="Pfam" id="PF05729"/>
    </source>
</evidence>
<feature type="region of interest" description="Disordered" evidence="4">
    <location>
        <begin position="81"/>
        <end position="110"/>
    </location>
</feature>
<organism evidence="7 8">
    <name type="scientific">Mortierella hygrophila</name>
    <dbReference type="NCBI Taxonomy" id="979708"/>
    <lineage>
        <taxon>Eukaryota</taxon>
        <taxon>Fungi</taxon>
        <taxon>Fungi incertae sedis</taxon>
        <taxon>Mucoromycota</taxon>
        <taxon>Mortierellomycotina</taxon>
        <taxon>Mortierellomycetes</taxon>
        <taxon>Mortierellales</taxon>
        <taxon>Mortierellaceae</taxon>
        <taxon>Mortierella</taxon>
    </lineage>
</organism>
<feature type="compositionally biased region" description="Basic and acidic residues" evidence="4">
    <location>
        <begin position="81"/>
        <end position="91"/>
    </location>
</feature>
<dbReference type="InterPro" id="IPR001646">
    <property type="entry name" value="5peptide_repeat"/>
</dbReference>
<accession>A0A9P6JZR1</accession>
<evidence type="ECO:0000313" key="7">
    <source>
        <dbReference type="EMBL" id="KAF9539606.1"/>
    </source>
</evidence>
<dbReference type="SUPFAM" id="SSF141571">
    <property type="entry name" value="Pentapeptide repeat-like"/>
    <property type="match status" value="1"/>
</dbReference>
<dbReference type="PANTHER" id="PTHR22847:SF637">
    <property type="entry name" value="WD REPEAT DOMAIN 5B"/>
    <property type="match status" value="1"/>
</dbReference>
<dbReference type="Pfam" id="PF23948">
    <property type="entry name" value="ARM_5"/>
    <property type="match status" value="1"/>
</dbReference>
<dbReference type="PROSITE" id="PS50294">
    <property type="entry name" value="WD_REPEATS_REGION"/>
    <property type="match status" value="3"/>
</dbReference>
<dbReference type="InterPro" id="IPR015943">
    <property type="entry name" value="WD40/YVTN_repeat-like_dom_sf"/>
</dbReference>
<dbReference type="InterPro" id="IPR007111">
    <property type="entry name" value="NACHT_NTPase"/>
</dbReference>
<dbReference type="PROSITE" id="PS00678">
    <property type="entry name" value="WD_REPEATS_1"/>
    <property type="match status" value="1"/>
</dbReference>
<evidence type="ECO:0000256" key="4">
    <source>
        <dbReference type="SAM" id="MobiDB-lite"/>
    </source>
</evidence>
<protein>
    <recommendedName>
        <fullName evidence="9">WD40 repeat-like protein</fullName>
    </recommendedName>
</protein>
<evidence type="ECO:0000259" key="6">
    <source>
        <dbReference type="Pfam" id="PF23948"/>
    </source>
</evidence>
<feature type="compositionally biased region" description="Polar residues" evidence="4">
    <location>
        <begin position="1065"/>
        <end position="1076"/>
    </location>
</feature>
<feature type="compositionally biased region" description="Low complexity" evidence="4">
    <location>
        <begin position="92"/>
        <end position="109"/>
    </location>
</feature>
<dbReference type="Gene3D" id="3.40.50.300">
    <property type="entry name" value="P-loop containing nucleotide triphosphate hydrolases"/>
    <property type="match status" value="1"/>
</dbReference>
<dbReference type="InterPro" id="IPR025662">
    <property type="entry name" value="Sigma_54_int_dom_ATP-bd_1"/>
</dbReference>
<keyword evidence="8" id="KW-1185">Reference proteome</keyword>
<evidence type="ECO:0000313" key="8">
    <source>
        <dbReference type="Proteomes" id="UP000723463"/>
    </source>
</evidence>
<keyword evidence="2" id="KW-0677">Repeat</keyword>
<dbReference type="Pfam" id="PF05729">
    <property type="entry name" value="NACHT"/>
    <property type="match status" value="1"/>
</dbReference>
<evidence type="ECO:0000256" key="3">
    <source>
        <dbReference type="PROSITE-ProRule" id="PRU00221"/>
    </source>
</evidence>
<dbReference type="Gene3D" id="2.130.10.10">
    <property type="entry name" value="YVTN repeat-like/Quinoprotein amine dehydrogenase"/>
    <property type="match status" value="1"/>
</dbReference>
<dbReference type="Gene3D" id="2.160.20.80">
    <property type="entry name" value="E3 ubiquitin-protein ligase SopA"/>
    <property type="match status" value="1"/>
</dbReference>
<feature type="domain" description="NACHT" evidence="5">
    <location>
        <begin position="717"/>
        <end position="876"/>
    </location>
</feature>